<dbReference type="OrthoDB" id="411567at2759"/>
<dbReference type="PANTHER" id="PTHR24413">
    <property type="entry name" value="SPECKLE-TYPE POZ PROTEIN"/>
    <property type="match status" value="1"/>
</dbReference>
<proteinExistence type="predicted"/>
<dbReference type="SMART" id="SM00225">
    <property type="entry name" value="BTB"/>
    <property type="match status" value="1"/>
</dbReference>
<organism evidence="2 3">
    <name type="scientific">Symbiodinium necroappetens</name>
    <dbReference type="NCBI Taxonomy" id="1628268"/>
    <lineage>
        <taxon>Eukaryota</taxon>
        <taxon>Sar</taxon>
        <taxon>Alveolata</taxon>
        <taxon>Dinophyceae</taxon>
        <taxon>Suessiales</taxon>
        <taxon>Symbiodiniaceae</taxon>
        <taxon>Symbiodinium</taxon>
    </lineage>
</organism>
<dbReference type="InterPro" id="IPR000210">
    <property type="entry name" value="BTB/POZ_dom"/>
</dbReference>
<gene>
    <name evidence="2" type="ORF">SNEC2469_LOCUS5425</name>
</gene>
<comment type="caution">
    <text evidence="2">The sequence shown here is derived from an EMBL/GenBank/DDBJ whole genome shotgun (WGS) entry which is preliminary data.</text>
</comment>
<dbReference type="Pfam" id="PF00651">
    <property type="entry name" value="BTB"/>
    <property type="match status" value="1"/>
</dbReference>
<evidence type="ECO:0000259" key="1">
    <source>
        <dbReference type="PROSITE" id="PS50097"/>
    </source>
</evidence>
<dbReference type="Proteomes" id="UP000601435">
    <property type="component" value="Unassembled WGS sequence"/>
</dbReference>
<accession>A0A812M1X2</accession>
<sequence length="410" mass="45509">MEKLVPEQADTDKDGSAAGTRHLNDITLDFGAGASLSACSALLRLASPVFDRMLDCGMQEAQQSVIKVEVARLEDFDVFYSLLRPGAWNADKVTEANVDALLAISDYYQVTFLKTTCEDRLLSLPVTAGRLLQAHKRGLTRQYERCIASQARDCTPEDLVDISRTSPDIMLDLAMRMRETQQQIGEIRAMRPTLANVKYMAENYIPEFQFNRSGYISRALNVSEVQNLSYLRGHIPVALEPVLDLLDALEWKAIGTLLDVADGNHRFVAFSPSVRVWRRHAPRNQAASALDASFPSMELNWRGNPSLNERTDSFHTEVLSFHFAWPVKMCDGNDLNTDGAGGAGWCLRGLVGYEMVTVAEGLGQLVEVVFDEEKTALDLSKDCYPGKVCPPVVIMVGRQVGTRVTCREVL</sequence>
<dbReference type="Gene3D" id="3.30.710.10">
    <property type="entry name" value="Potassium Channel Kv1.1, Chain A"/>
    <property type="match status" value="1"/>
</dbReference>
<dbReference type="AlphaFoldDB" id="A0A812M1X2"/>
<dbReference type="InterPro" id="IPR011333">
    <property type="entry name" value="SKP1/BTB/POZ_sf"/>
</dbReference>
<keyword evidence="3" id="KW-1185">Reference proteome</keyword>
<protein>
    <recommendedName>
        <fullName evidence="1">BTB domain-containing protein</fullName>
    </recommendedName>
</protein>
<name>A0A812M1X2_9DINO</name>
<dbReference type="PROSITE" id="PS50097">
    <property type="entry name" value="BTB"/>
    <property type="match status" value="1"/>
</dbReference>
<reference evidence="2" key="1">
    <citation type="submission" date="2021-02" db="EMBL/GenBank/DDBJ databases">
        <authorList>
            <person name="Dougan E. K."/>
            <person name="Rhodes N."/>
            <person name="Thang M."/>
            <person name="Chan C."/>
        </authorList>
    </citation>
    <scope>NUCLEOTIDE SEQUENCE</scope>
</reference>
<feature type="domain" description="BTB" evidence="1">
    <location>
        <begin position="24"/>
        <end position="92"/>
    </location>
</feature>
<dbReference type="EMBL" id="CAJNJA010010124">
    <property type="protein sequence ID" value="CAE7253966.1"/>
    <property type="molecule type" value="Genomic_DNA"/>
</dbReference>
<evidence type="ECO:0000313" key="3">
    <source>
        <dbReference type="Proteomes" id="UP000601435"/>
    </source>
</evidence>
<evidence type="ECO:0000313" key="2">
    <source>
        <dbReference type="EMBL" id="CAE7253966.1"/>
    </source>
</evidence>
<dbReference type="SUPFAM" id="SSF54695">
    <property type="entry name" value="POZ domain"/>
    <property type="match status" value="1"/>
</dbReference>